<dbReference type="GO" id="GO:0004497">
    <property type="term" value="F:monooxygenase activity"/>
    <property type="evidence" value="ECO:0007669"/>
    <property type="project" value="UniProtKB-KW"/>
</dbReference>
<keyword evidence="5" id="KW-1185">Reference proteome</keyword>
<feature type="region of interest" description="Disordered" evidence="3">
    <location>
        <begin position="1"/>
        <end position="81"/>
    </location>
</feature>
<evidence type="ECO:0000313" key="5">
    <source>
        <dbReference type="Proteomes" id="UP000661858"/>
    </source>
</evidence>
<keyword evidence="2" id="KW-0349">Heme</keyword>
<evidence type="ECO:0000256" key="2">
    <source>
        <dbReference type="RuleBase" id="RU000461"/>
    </source>
</evidence>
<dbReference type="PROSITE" id="PS00086">
    <property type="entry name" value="CYTOCHROME_P450"/>
    <property type="match status" value="1"/>
</dbReference>
<dbReference type="InterPro" id="IPR017972">
    <property type="entry name" value="Cyt_P450_CS"/>
</dbReference>
<protein>
    <submittedName>
        <fullName evidence="4">Cytochrome P450</fullName>
    </submittedName>
</protein>
<gene>
    <name evidence="4" type="ORF">JK359_36660</name>
</gene>
<dbReference type="PANTHER" id="PTHR46696:SF6">
    <property type="entry name" value="P450, PUTATIVE (EUROFUNG)-RELATED"/>
    <property type="match status" value="1"/>
</dbReference>
<dbReference type="AlphaFoldDB" id="A0A937EQ08"/>
<reference evidence="4" key="1">
    <citation type="submission" date="2021-01" db="EMBL/GenBank/DDBJ databases">
        <title>WGS of actinomycetes isolated from Thailand.</title>
        <authorList>
            <person name="Thawai C."/>
        </authorList>
    </citation>
    <scope>NUCLEOTIDE SEQUENCE</scope>
    <source>
        <strain evidence="4">RCU-197</strain>
    </source>
</reference>
<keyword evidence="2" id="KW-0503">Monooxygenase</keyword>
<keyword evidence="2" id="KW-0479">Metal-binding</keyword>
<evidence type="ECO:0000256" key="3">
    <source>
        <dbReference type="SAM" id="MobiDB-lite"/>
    </source>
</evidence>
<comment type="caution">
    <text evidence="4">The sequence shown here is derived from an EMBL/GenBank/DDBJ whole genome shotgun (WGS) entry which is preliminary data.</text>
</comment>
<proteinExistence type="inferred from homology"/>
<dbReference type="GO" id="GO:0005506">
    <property type="term" value="F:iron ion binding"/>
    <property type="evidence" value="ECO:0007669"/>
    <property type="project" value="InterPro"/>
</dbReference>
<comment type="similarity">
    <text evidence="1 2">Belongs to the cytochrome P450 family.</text>
</comment>
<dbReference type="EMBL" id="JAERRK010000032">
    <property type="protein sequence ID" value="MBL1087423.1"/>
    <property type="molecule type" value="Genomic_DNA"/>
</dbReference>
<feature type="compositionally biased region" description="Low complexity" evidence="3">
    <location>
        <begin position="19"/>
        <end position="52"/>
    </location>
</feature>
<sequence length="444" mass="45627">MWWRVVPGADGGRADRAPADGGRAASEWAADAGAAGTPANGGSAASGRANGGRADRAPTTGERVASGRAERAPADGGRVARRRDRRVYTRAHPVLFALLAVTRRSAVARLGRGTVLVHGGDAYRHALTRVPLDRAAAGTTGGAARELSAGGALFDQDGAGHRTARRVVADGLGAAGVERLRPVWQEVLDRRLAPLGAGHDVDLVLVAREMAGATVRALLGVTADPERIAGAAARAAAAAVRDHVPGPRPPGTARAAAAATARLEALLAPAAPGGESALRAMLAVAAVNTTVAALPRAAAWCADAALWEQAADDRLRPALVAELLRVTAPSPLLPRVAAADADLDGCPVRAGDRLILVARHAARAHVDPPDAHRPAPSAVSRLVFGAGPHTCPGARLAHAQLDDVLAALAPYRPTVVRARVDRRAALPSWRTLTVRAAWAPQEER</sequence>
<dbReference type="Pfam" id="PF00067">
    <property type="entry name" value="p450"/>
    <property type="match status" value="1"/>
</dbReference>
<keyword evidence="2" id="KW-0560">Oxidoreductase</keyword>
<keyword evidence="2" id="KW-0408">Iron</keyword>
<dbReference type="SUPFAM" id="SSF48264">
    <property type="entry name" value="Cytochrome P450"/>
    <property type="match status" value="1"/>
</dbReference>
<dbReference type="GO" id="GO:0016705">
    <property type="term" value="F:oxidoreductase activity, acting on paired donors, with incorporation or reduction of molecular oxygen"/>
    <property type="evidence" value="ECO:0007669"/>
    <property type="project" value="InterPro"/>
</dbReference>
<dbReference type="GO" id="GO:0020037">
    <property type="term" value="F:heme binding"/>
    <property type="evidence" value="ECO:0007669"/>
    <property type="project" value="InterPro"/>
</dbReference>
<dbReference type="InterPro" id="IPR036396">
    <property type="entry name" value="Cyt_P450_sf"/>
</dbReference>
<dbReference type="Proteomes" id="UP000661858">
    <property type="component" value="Unassembled WGS sequence"/>
</dbReference>
<evidence type="ECO:0000313" key="4">
    <source>
        <dbReference type="EMBL" id="MBL1087423.1"/>
    </source>
</evidence>
<dbReference type="InterPro" id="IPR001128">
    <property type="entry name" value="Cyt_P450"/>
</dbReference>
<dbReference type="Gene3D" id="1.10.630.10">
    <property type="entry name" value="Cytochrome P450"/>
    <property type="match status" value="2"/>
</dbReference>
<evidence type="ECO:0000256" key="1">
    <source>
        <dbReference type="ARBA" id="ARBA00010617"/>
    </source>
</evidence>
<organism evidence="4 5">
    <name type="scientific">Streptomyces actinomycinicus</name>
    <dbReference type="NCBI Taxonomy" id="1695166"/>
    <lineage>
        <taxon>Bacteria</taxon>
        <taxon>Bacillati</taxon>
        <taxon>Actinomycetota</taxon>
        <taxon>Actinomycetes</taxon>
        <taxon>Kitasatosporales</taxon>
        <taxon>Streptomycetaceae</taxon>
        <taxon>Streptomyces</taxon>
    </lineage>
</organism>
<dbReference type="PANTHER" id="PTHR46696">
    <property type="entry name" value="P450, PUTATIVE (EUROFUNG)-RELATED"/>
    <property type="match status" value="1"/>
</dbReference>
<accession>A0A937EQ08</accession>
<name>A0A937EQ08_9ACTN</name>